<keyword evidence="1" id="KW-1133">Transmembrane helix</keyword>
<keyword evidence="3" id="KW-1185">Reference proteome</keyword>
<dbReference type="Proteomes" id="UP000299102">
    <property type="component" value="Unassembled WGS sequence"/>
</dbReference>
<organism evidence="2 3">
    <name type="scientific">Eumeta variegata</name>
    <name type="common">Bagworm moth</name>
    <name type="synonym">Eumeta japonica</name>
    <dbReference type="NCBI Taxonomy" id="151549"/>
    <lineage>
        <taxon>Eukaryota</taxon>
        <taxon>Metazoa</taxon>
        <taxon>Ecdysozoa</taxon>
        <taxon>Arthropoda</taxon>
        <taxon>Hexapoda</taxon>
        <taxon>Insecta</taxon>
        <taxon>Pterygota</taxon>
        <taxon>Neoptera</taxon>
        <taxon>Endopterygota</taxon>
        <taxon>Lepidoptera</taxon>
        <taxon>Glossata</taxon>
        <taxon>Ditrysia</taxon>
        <taxon>Tineoidea</taxon>
        <taxon>Psychidae</taxon>
        <taxon>Oiketicinae</taxon>
        <taxon>Eumeta</taxon>
    </lineage>
</organism>
<gene>
    <name evidence="2" type="ORF">EVAR_84131_1</name>
</gene>
<dbReference type="EMBL" id="BGZK01000249">
    <property type="protein sequence ID" value="GBP31685.1"/>
    <property type="molecule type" value="Genomic_DNA"/>
</dbReference>
<evidence type="ECO:0000313" key="3">
    <source>
        <dbReference type="Proteomes" id="UP000299102"/>
    </source>
</evidence>
<keyword evidence="1" id="KW-0812">Transmembrane</keyword>
<evidence type="ECO:0000256" key="1">
    <source>
        <dbReference type="SAM" id="Phobius"/>
    </source>
</evidence>
<reference evidence="2 3" key="1">
    <citation type="journal article" date="2019" name="Commun. Biol.">
        <title>The bagworm genome reveals a unique fibroin gene that provides high tensile strength.</title>
        <authorList>
            <person name="Kono N."/>
            <person name="Nakamura H."/>
            <person name="Ohtoshi R."/>
            <person name="Tomita M."/>
            <person name="Numata K."/>
            <person name="Arakawa K."/>
        </authorList>
    </citation>
    <scope>NUCLEOTIDE SEQUENCE [LARGE SCALE GENOMIC DNA]</scope>
</reference>
<protein>
    <submittedName>
        <fullName evidence="2">Uncharacterized protein</fullName>
    </submittedName>
</protein>
<evidence type="ECO:0000313" key="2">
    <source>
        <dbReference type="EMBL" id="GBP31685.1"/>
    </source>
</evidence>
<dbReference type="AlphaFoldDB" id="A0A4C1UZ01"/>
<feature type="transmembrane region" description="Helical" evidence="1">
    <location>
        <begin position="91"/>
        <end position="114"/>
    </location>
</feature>
<accession>A0A4C1UZ01</accession>
<comment type="caution">
    <text evidence="2">The sequence shown here is derived from an EMBL/GenBank/DDBJ whole genome shotgun (WGS) entry which is preliminary data.</text>
</comment>
<proteinExistence type="predicted"/>
<keyword evidence="1" id="KW-0472">Membrane</keyword>
<name>A0A4C1UZ01_EUMVA</name>
<sequence length="274" mass="30717">MRGLFIGLRKKQIRRRSDRALSLEPPRRVAAMFSDNLFSRFNTGHCAQPMGYVAAQPAFPMHSTATVNNIAFQNDVQYNAQYFTAVNRLPMIYCAGITLPGPSFFSAALLFYAIRFTRSWQTSQQQTSQRQTFTANTYREIIVTCIVGNVHDHRCRCDSKSRDKWHMIDEATGARRRRRRRGRTAARGCYSETYGRLRALGANEDASHQKIDGYRRPWTLATSEESLLPVSWVTQDTGNTRTFDGEGMGCLSGEGMGCLSGELCVAGGGADGRE</sequence>